<dbReference type="InterPro" id="IPR036866">
    <property type="entry name" value="RibonucZ/Hydroxyglut_hydro"/>
</dbReference>
<comment type="similarity">
    <text evidence="1">Belongs to the metallo-beta-lactamase superfamily.</text>
</comment>
<dbReference type="Gene3D" id="3.60.15.10">
    <property type="entry name" value="Ribonuclease Z/Hydroxyacylglutathione hydrolase-like"/>
    <property type="match status" value="1"/>
</dbReference>
<keyword evidence="4" id="KW-0862">Zinc</keyword>
<evidence type="ECO:0000313" key="7">
    <source>
        <dbReference type="Proteomes" id="UP000315226"/>
    </source>
</evidence>
<dbReference type="GO" id="GO:0046872">
    <property type="term" value="F:metal ion binding"/>
    <property type="evidence" value="ECO:0007669"/>
    <property type="project" value="UniProtKB-KW"/>
</dbReference>
<evidence type="ECO:0000259" key="5">
    <source>
        <dbReference type="SMART" id="SM00849"/>
    </source>
</evidence>
<dbReference type="EMBL" id="BJMN01000016">
    <property type="protein sequence ID" value="GEB57294.1"/>
    <property type="molecule type" value="Genomic_DNA"/>
</dbReference>
<keyword evidence="7" id="KW-1185">Reference proteome</keyword>
<sequence length="271" mass="28574">MRPVSRGRLHTTFEFGDLQVTSLRDGYVDMSPTLLRDEKGDVLDELPGAVPLVDGSLRLSVNAFLVTGPTGSVLVDTGASNALGSTTGSLLDALDEAGIDRASITDVAITHNHGDHVNGLIAPNGSESFPALERVWIGESDASVFAGRLAPVRERAVPITGEVAVNKHVTALPTPGHTHGHTVYEATSSTGRLLIWGDTVHVPSLQFTEPNVSWGFDGDEAQARAARNALLERLTRPGHFVAGAHLDSPGVGRVTRHGNGYALEYVAPSIA</sequence>
<organism evidence="6 7">
    <name type="scientific">Streptomyces gardneri</name>
    <dbReference type="NCBI Taxonomy" id="66892"/>
    <lineage>
        <taxon>Bacteria</taxon>
        <taxon>Bacillati</taxon>
        <taxon>Actinomycetota</taxon>
        <taxon>Actinomycetes</taxon>
        <taxon>Kitasatosporales</taxon>
        <taxon>Streptomycetaceae</taxon>
        <taxon>Streptomyces</taxon>
    </lineage>
</organism>
<dbReference type="SMART" id="SM00849">
    <property type="entry name" value="Lactamase_B"/>
    <property type="match status" value="1"/>
</dbReference>
<gene>
    <name evidence="6" type="ORF">SGA01_28990</name>
</gene>
<dbReference type="Proteomes" id="UP000315226">
    <property type="component" value="Unassembled WGS sequence"/>
</dbReference>
<dbReference type="InterPro" id="IPR051013">
    <property type="entry name" value="MBL_superfamily_lactonases"/>
</dbReference>
<reference evidence="6 7" key="1">
    <citation type="submission" date="2019-06" db="EMBL/GenBank/DDBJ databases">
        <title>Whole genome shotgun sequence of Streptomyces gardneri NBRC 12865.</title>
        <authorList>
            <person name="Hosoyama A."/>
            <person name="Uohara A."/>
            <person name="Ohji S."/>
            <person name="Ichikawa N."/>
        </authorList>
    </citation>
    <scope>NUCLEOTIDE SEQUENCE [LARGE SCALE GENOMIC DNA]</scope>
    <source>
        <strain evidence="6 7">NBRC 12865</strain>
    </source>
</reference>
<accession>A0A4Y3RIT4</accession>
<dbReference type="RefSeq" id="WP_141296886.1">
    <property type="nucleotide sequence ID" value="NZ_JBEYAU010000043.1"/>
</dbReference>
<evidence type="ECO:0000256" key="2">
    <source>
        <dbReference type="ARBA" id="ARBA00022723"/>
    </source>
</evidence>
<dbReference type="Pfam" id="PF00753">
    <property type="entry name" value="Lactamase_B"/>
    <property type="match status" value="2"/>
</dbReference>
<keyword evidence="2" id="KW-0479">Metal-binding</keyword>
<dbReference type="CDD" id="cd07720">
    <property type="entry name" value="OPHC2-like_MBL-fold"/>
    <property type="match status" value="1"/>
</dbReference>
<dbReference type="SUPFAM" id="SSF56281">
    <property type="entry name" value="Metallo-hydrolase/oxidoreductase"/>
    <property type="match status" value="1"/>
</dbReference>
<dbReference type="AlphaFoldDB" id="A0A4Y3RIT4"/>
<feature type="domain" description="Metallo-beta-lactamase" evidence="5">
    <location>
        <begin position="60"/>
        <end position="245"/>
    </location>
</feature>
<dbReference type="PANTHER" id="PTHR42978">
    <property type="entry name" value="QUORUM-QUENCHING LACTONASE YTNP-RELATED-RELATED"/>
    <property type="match status" value="1"/>
</dbReference>
<evidence type="ECO:0000256" key="3">
    <source>
        <dbReference type="ARBA" id="ARBA00022801"/>
    </source>
</evidence>
<protein>
    <submittedName>
        <fullName evidence="6">MBL fold metallo-hydrolase</fullName>
    </submittedName>
</protein>
<evidence type="ECO:0000313" key="6">
    <source>
        <dbReference type="EMBL" id="GEB57294.1"/>
    </source>
</evidence>
<dbReference type="PANTHER" id="PTHR42978:SF6">
    <property type="entry name" value="QUORUM-QUENCHING LACTONASE YTNP-RELATED"/>
    <property type="match status" value="1"/>
</dbReference>
<comment type="caution">
    <text evidence="6">The sequence shown here is derived from an EMBL/GenBank/DDBJ whole genome shotgun (WGS) entry which is preliminary data.</text>
</comment>
<evidence type="ECO:0000256" key="1">
    <source>
        <dbReference type="ARBA" id="ARBA00007749"/>
    </source>
</evidence>
<dbReference type="GO" id="GO:0016787">
    <property type="term" value="F:hydrolase activity"/>
    <property type="evidence" value="ECO:0007669"/>
    <property type="project" value="UniProtKB-KW"/>
</dbReference>
<dbReference type="OrthoDB" id="2971563at2"/>
<name>A0A4Y3RIT4_9ACTN</name>
<dbReference type="InterPro" id="IPR001279">
    <property type="entry name" value="Metallo-B-lactamas"/>
</dbReference>
<proteinExistence type="inferred from homology"/>
<evidence type="ECO:0000256" key="4">
    <source>
        <dbReference type="ARBA" id="ARBA00022833"/>
    </source>
</evidence>
<keyword evidence="3 6" id="KW-0378">Hydrolase</keyword>